<dbReference type="Proteomes" id="UP001374535">
    <property type="component" value="Chromosome 9"/>
</dbReference>
<gene>
    <name evidence="1" type="ORF">V8G54_028349</name>
</gene>
<name>A0AAQ3RI29_VIGMU</name>
<dbReference type="AlphaFoldDB" id="A0AAQ3RI29"/>
<reference evidence="1 2" key="1">
    <citation type="journal article" date="2023" name="Life. Sci Alliance">
        <title>Evolutionary insights into 3D genome organization and epigenetic landscape of Vigna mungo.</title>
        <authorList>
            <person name="Junaid A."/>
            <person name="Singh B."/>
            <person name="Bhatia S."/>
        </authorList>
    </citation>
    <scope>NUCLEOTIDE SEQUENCE [LARGE SCALE GENOMIC DNA]</scope>
    <source>
        <strain evidence="1">Urdbean</strain>
    </source>
</reference>
<dbReference type="EMBL" id="CP144692">
    <property type="protein sequence ID" value="WVY96198.1"/>
    <property type="molecule type" value="Genomic_DNA"/>
</dbReference>
<proteinExistence type="predicted"/>
<evidence type="ECO:0000313" key="1">
    <source>
        <dbReference type="EMBL" id="WVY96198.1"/>
    </source>
</evidence>
<protein>
    <submittedName>
        <fullName evidence="1">Uncharacterized protein</fullName>
    </submittedName>
</protein>
<organism evidence="1 2">
    <name type="scientific">Vigna mungo</name>
    <name type="common">Black gram</name>
    <name type="synonym">Phaseolus mungo</name>
    <dbReference type="NCBI Taxonomy" id="3915"/>
    <lineage>
        <taxon>Eukaryota</taxon>
        <taxon>Viridiplantae</taxon>
        <taxon>Streptophyta</taxon>
        <taxon>Embryophyta</taxon>
        <taxon>Tracheophyta</taxon>
        <taxon>Spermatophyta</taxon>
        <taxon>Magnoliopsida</taxon>
        <taxon>eudicotyledons</taxon>
        <taxon>Gunneridae</taxon>
        <taxon>Pentapetalae</taxon>
        <taxon>rosids</taxon>
        <taxon>fabids</taxon>
        <taxon>Fabales</taxon>
        <taxon>Fabaceae</taxon>
        <taxon>Papilionoideae</taxon>
        <taxon>50 kb inversion clade</taxon>
        <taxon>NPAAA clade</taxon>
        <taxon>indigoferoid/millettioid clade</taxon>
        <taxon>Phaseoleae</taxon>
        <taxon>Vigna</taxon>
    </lineage>
</organism>
<accession>A0AAQ3RI29</accession>
<sequence>MVLFAGKRGSSTLTWQLMNWLIFHFQLYFGRPPTLPFQIPRSILCLLHLSFFILITIAQKLTSFFTFRLNFHTLNPTTFSITLRNNILILSVIHSSILPPLRP</sequence>
<keyword evidence="2" id="KW-1185">Reference proteome</keyword>
<evidence type="ECO:0000313" key="2">
    <source>
        <dbReference type="Proteomes" id="UP001374535"/>
    </source>
</evidence>